<sequence length="129" mass="14511">MGSPYESHIDRQIREARERGDFDDLPGSGKPIPGAGEHYDEDWWLKSMVARENLGGLAPTSLKIRKAAEDILDEAIKKNSEQTVRQLVADLNKRIEQANRGLVDGPPVVIARIDVDEIVRDWRRIKGLA</sequence>
<comment type="caution">
    <text evidence="3">The sequence shown here is derived from an EMBL/GenBank/DDBJ whole genome shotgun (WGS) entry which is preliminary data.</text>
</comment>
<proteinExistence type="predicted"/>
<evidence type="ECO:0000256" key="1">
    <source>
        <dbReference type="SAM" id="MobiDB-lite"/>
    </source>
</evidence>
<dbReference type="InterPro" id="IPR018961">
    <property type="entry name" value="DnaJ_homolog_subfam-C_membr-28"/>
</dbReference>
<evidence type="ECO:0000313" key="3">
    <source>
        <dbReference type="EMBL" id="MFC4133623.1"/>
    </source>
</evidence>
<feature type="domain" description="DnaJ homologue subfamily C member 28 conserved" evidence="2">
    <location>
        <begin position="9"/>
        <end position="73"/>
    </location>
</feature>
<dbReference type="Proteomes" id="UP001595816">
    <property type="component" value="Unassembled WGS sequence"/>
</dbReference>
<evidence type="ECO:0000259" key="2">
    <source>
        <dbReference type="Pfam" id="PF09350"/>
    </source>
</evidence>
<reference evidence="4" key="1">
    <citation type="journal article" date="2019" name="Int. J. Syst. Evol. Microbiol.">
        <title>The Global Catalogue of Microorganisms (GCM) 10K type strain sequencing project: providing services to taxonomists for standard genome sequencing and annotation.</title>
        <authorList>
            <consortium name="The Broad Institute Genomics Platform"/>
            <consortium name="The Broad Institute Genome Sequencing Center for Infectious Disease"/>
            <person name="Wu L."/>
            <person name="Ma J."/>
        </authorList>
    </citation>
    <scope>NUCLEOTIDE SEQUENCE [LARGE SCALE GENOMIC DNA]</scope>
    <source>
        <strain evidence="4">CGMCC 4.7289</strain>
    </source>
</reference>
<keyword evidence="4" id="KW-1185">Reference proteome</keyword>
<dbReference type="EMBL" id="JBHSAY010000013">
    <property type="protein sequence ID" value="MFC4133623.1"/>
    <property type="molecule type" value="Genomic_DNA"/>
</dbReference>
<accession>A0ABV8LTF0</accession>
<protein>
    <submittedName>
        <fullName evidence="3">DUF1992 domain-containing protein</fullName>
    </submittedName>
</protein>
<dbReference type="RefSeq" id="WP_253750748.1">
    <property type="nucleotide sequence ID" value="NZ_JAMZDZ010000001.1"/>
</dbReference>
<gene>
    <name evidence="3" type="ORF">ACFOZ4_23690</name>
</gene>
<feature type="region of interest" description="Disordered" evidence="1">
    <location>
        <begin position="1"/>
        <end position="36"/>
    </location>
</feature>
<feature type="compositionally biased region" description="Basic and acidic residues" evidence="1">
    <location>
        <begin position="7"/>
        <end position="22"/>
    </location>
</feature>
<dbReference type="Pfam" id="PF09350">
    <property type="entry name" value="DJC28_CD"/>
    <property type="match status" value="1"/>
</dbReference>
<name>A0ABV8LTF0_9ACTN</name>
<organism evidence="3 4">
    <name type="scientific">Hamadaea flava</name>
    <dbReference type="NCBI Taxonomy" id="1742688"/>
    <lineage>
        <taxon>Bacteria</taxon>
        <taxon>Bacillati</taxon>
        <taxon>Actinomycetota</taxon>
        <taxon>Actinomycetes</taxon>
        <taxon>Micromonosporales</taxon>
        <taxon>Micromonosporaceae</taxon>
        <taxon>Hamadaea</taxon>
    </lineage>
</organism>
<evidence type="ECO:0000313" key="4">
    <source>
        <dbReference type="Proteomes" id="UP001595816"/>
    </source>
</evidence>